<dbReference type="RefSeq" id="WP_144229677.1">
    <property type="nucleotide sequence ID" value="NZ_CBCRVV010000020.1"/>
</dbReference>
<dbReference type="EMBL" id="VMBG01000001">
    <property type="protein sequence ID" value="TSJ79286.1"/>
    <property type="molecule type" value="Genomic_DNA"/>
</dbReference>
<dbReference type="PANTHER" id="PTHR43649">
    <property type="entry name" value="ARABINOSE-BINDING PROTEIN-RELATED"/>
    <property type="match status" value="1"/>
</dbReference>
<dbReference type="AlphaFoldDB" id="A0A556QRM0"/>
<protein>
    <submittedName>
        <fullName evidence="5">Carbohydrate ABC transporter substrate-binding protein</fullName>
    </submittedName>
</protein>
<organism evidence="5 6">
    <name type="scientific">Rariglobus hedericola</name>
    <dbReference type="NCBI Taxonomy" id="2597822"/>
    <lineage>
        <taxon>Bacteria</taxon>
        <taxon>Pseudomonadati</taxon>
        <taxon>Verrucomicrobiota</taxon>
        <taxon>Opitutia</taxon>
        <taxon>Opitutales</taxon>
        <taxon>Opitutaceae</taxon>
        <taxon>Rariglobus</taxon>
    </lineage>
</organism>
<dbReference type="GO" id="GO:0042597">
    <property type="term" value="C:periplasmic space"/>
    <property type="evidence" value="ECO:0007669"/>
    <property type="project" value="UniProtKB-SubCell"/>
</dbReference>
<evidence type="ECO:0000313" key="5">
    <source>
        <dbReference type="EMBL" id="TSJ79286.1"/>
    </source>
</evidence>
<keyword evidence="4" id="KW-0732">Signal</keyword>
<name>A0A556QRM0_9BACT</name>
<dbReference type="InterPro" id="IPR050490">
    <property type="entry name" value="Bact_solute-bd_prot1"/>
</dbReference>
<comment type="similarity">
    <text evidence="2">Belongs to the bacterial solute-binding protein 1 family.</text>
</comment>
<keyword evidence="6" id="KW-1185">Reference proteome</keyword>
<dbReference type="OrthoDB" id="178890at2"/>
<dbReference type="PANTHER" id="PTHR43649:SF34">
    <property type="entry name" value="ABC TRANSPORTER PERIPLASMIC-BINDING PROTEIN YCJN-RELATED"/>
    <property type="match status" value="1"/>
</dbReference>
<dbReference type="Gene3D" id="3.40.190.10">
    <property type="entry name" value="Periplasmic binding protein-like II"/>
    <property type="match status" value="1"/>
</dbReference>
<evidence type="ECO:0000256" key="2">
    <source>
        <dbReference type="ARBA" id="ARBA00008520"/>
    </source>
</evidence>
<evidence type="ECO:0000256" key="1">
    <source>
        <dbReference type="ARBA" id="ARBA00004418"/>
    </source>
</evidence>
<dbReference type="InterPro" id="IPR006059">
    <property type="entry name" value="SBP"/>
</dbReference>
<dbReference type="SUPFAM" id="SSF53850">
    <property type="entry name" value="Periplasmic binding protein-like II"/>
    <property type="match status" value="1"/>
</dbReference>
<evidence type="ECO:0000313" key="6">
    <source>
        <dbReference type="Proteomes" id="UP000315648"/>
    </source>
</evidence>
<dbReference type="Proteomes" id="UP000315648">
    <property type="component" value="Unassembled WGS sequence"/>
</dbReference>
<evidence type="ECO:0000256" key="4">
    <source>
        <dbReference type="ARBA" id="ARBA00022729"/>
    </source>
</evidence>
<gene>
    <name evidence="5" type="ORF">FPL22_08335</name>
</gene>
<sequence length="523" mass="58086">MNRFRNLIAVVVLLGAFAYSAWHVLTHRRTENASGKITIRVGHWLLHAGMREAFDEAAAEYSKLHPDVSIEQIPVPIRAWPSWMRTQLIGGTAPDITGMLGANEDIAVRYFIPLTDELRPPNPYNAGTSLAGVPWVNTFVDGMTAMRNLTPTSGDIHSVNLQINTLRLYYNKPLLKEITGSDEPPADYATLRKLEGQVARYNEKNGRRLVPIASCGPYSQYLFERLLPSQTQQLSIDLSPSRNFAIQPVELARLVLAGKLSYRNTPELHSSINLLHDVGALMSPGYASRQRDDALFDFLQSKAVMICAGSWDYAVFERDGDFPVGIMPVVLPAKDDPEYGRFVLGLASEANGTPEATLGVVRSSKHPEVALDFLRFLTSRGIAQKFSDLSLRTSAIADVVPPAQAAALAPRLEGAINGFTPDFNYFGGSNANRIFKNNLYRLDGPNGSTEDFVTTLDAELPKALKQDAGIHLTRVHRDIQRLDAHLGLLLTQPEAEREQTWTRLMETRHARQNEYLVYLPLAK</sequence>
<comment type="caution">
    <text evidence="5">The sequence shown here is derived from an EMBL/GenBank/DDBJ whole genome shotgun (WGS) entry which is preliminary data.</text>
</comment>
<keyword evidence="3" id="KW-0813">Transport</keyword>
<accession>A0A556QRM0</accession>
<reference evidence="5 6" key="1">
    <citation type="submission" date="2019-07" db="EMBL/GenBank/DDBJ databases">
        <title>Description of 53C-WASEF.</title>
        <authorList>
            <person name="Pitt A."/>
            <person name="Hahn M.W."/>
        </authorList>
    </citation>
    <scope>NUCLEOTIDE SEQUENCE [LARGE SCALE GENOMIC DNA]</scope>
    <source>
        <strain evidence="5 6">53C-WASEF</strain>
    </source>
</reference>
<evidence type="ECO:0000256" key="3">
    <source>
        <dbReference type="ARBA" id="ARBA00022448"/>
    </source>
</evidence>
<dbReference type="Pfam" id="PF13416">
    <property type="entry name" value="SBP_bac_8"/>
    <property type="match status" value="1"/>
</dbReference>
<comment type="subcellular location">
    <subcellularLocation>
        <location evidence="1">Periplasm</location>
    </subcellularLocation>
</comment>
<proteinExistence type="inferred from homology"/>